<dbReference type="EMBL" id="VEVP01000036">
    <property type="protein sequence ID" value="TNU89022.1"/>
    <property type="molecule type" value="Genomic_DNA"/>
</dbReference>
<reference evidence="1 2" key="1">
    <citation type="journal article" date="2005" name="Appl. Environ. Microbiol.">
        <title>Intestinal bacterial communities that produce active estrogen-like compounds enterodiol and enterolactone in humans.</title>
        <authorList>
            <person name="Clavel T."/>
            <person name="Henderson G."/>
            <person name="Alpert C.A."/>
            <person name="Philippe C."/>
            <person name="Rigottier-Gois L."/>
            <person name="Dore J."/>
            <person name="Blaut M."/>
        </authorList>
    </citation>
    <scope>NUCLEOTIDE SEQUENCE [LARGE SCALE GENOMIC DNA]</scope>
    <source>
        <strain evidence="1 2">SECO-MT75m2</strain>
    </source>
</reference>
<dbReference type="RefSeq" id="WP_139912963.1">
    <property type="nucleotide sequence ID" value="NZ_VEVP01000036.1"/>
</dbReference>
<name>A0A5C5BR85_EGGLN</name>
<protein>
    <submittedName>
        <fullName evidence="1">Uncharacterized protein</fullName>
    </submittedName>
</protein>
<evidence type="ECO:0000313" key="2">
    <source>
        <dbReference type="Proteomes" id="UP000312594"/>
    </source>
</evidence>
<gene>
    <name evidence="1" type="ORF">FIC87_12545</name>
</gene>
<dbReference type="Proteomes" id="UP000312594">
    <property type="component" value="Unassembled WGS sequence"/>
</dbReference>
<proteinExistence type="predicted"/>
<evidence type="ECO:0000313" key="1">
    <source>
        <dbReference type="EMBL" id="TNU89022.1"/>
    </source>
</evidence>
<organism evidence="1 2">
    <name type="scientific">Eggerthella lenta</name>
    <name type="common">Eubacterium lentum</name>
    <dbReference type="NCBI Taxonomy" id="84112"/>
    <lineage>
        <taxon>Bacteria</taxon>
        <taxon>Bacillati</taxon>
        <taxon>Actinomycetota</taxon>
        <taxon>Coriobacteriia</taxon>
        <taxon>Eggerthellales</taxon>
        <taxon>Eggerthellaceae</taxon>
        <taxon>Eggerthella</taxon>
    </lineage>
</organism>
<dbReference type="AlphaFoldDB" id="A0A5C5BR85"/>
<sequence>MRLADDFSNVSCPCCGALLYADSDEHEGWPDGADEYETETECPACGETFSLVCLVEVDYMSKVVDR</sequence>
<comment type="caution">
    <text evidence="1">The sequence shown here is derived from an EMBL/GenBank/DDBJ whole genome shotgun (WGS) entry which is preliminary data.</text>
</comment>
<accession>A0A5C5BR85</accession>